<gene>
    <name evidence="2" type="ORF">JOE61_001461</name>
</gene>
<reference evidence="2 3" key="1">
    <citation type="submission" date="2021-01" db="EMBL/GenBank/DDBJ databases">
        <title>Sequencing the genomes of 1000 actinobacteria strains.</title>
        <authorList>
            <person name="Klenk H.-P."/>
        </authorList>
    </citation>
    <scope>NUCLEOTIDE SEQUENCE [LARGE SCALE GENOMIC DNA]</scope>
    <source>
        <strain evidence="2 3">DSM 18239</strain>
    </source>
</reference>
<name>A0ABS2M918_9ACTN</name>
<dbReference type="EMBL" id="JAFBBZ010000001">
    <property type="protein sequence ID" value="MBM7507647.1"/>
    <property type="molecule type" value="Genomic_DNA"/>
</dbReference>
<evidence type="ECO:0000313" key="3">
    <source>
        <dbReference type="Proteomes" id="UP000732378"/>
    </source>
</evidence>
<proteinExistence type="predicted"/>
<sequence length="234" mass="23556">MMSPGVKVALVPGVPALLPGYAGRVDPVAELRAACVAAVEWLGEDVTVVADPQGLRVAEALGVSPGLGDARRQGSSLLDQRGGAADVDLRGGGLDGGFETVASATSSTNVGATSSTNVGATSSTNVGATSSTNVGASSVLVVANGSARRSEKAPGHLDERAAAYDSELEKALRAGDVGALRALDPGLAEELMVGNVAGFARLGELLSPGLAPEVDYADDPFGVQYWVMRWSLPA</sequence>
<dbReference type="Gene3D" id="3.40.830.10">
    <property type="entry name" value="LigB-like"/>
    <property type="match status" value="1"/>
</dbReference>
<keyword evidence="3" id="KW-1185">Reference proteome</keyword>
<feature type="region of interest" description="Disordered" evidence="1">
    <location>
        <begin position="106"/>
        <end position="129"/>
    </location>
</feature>
<evidence type="ECO:0000313" key="2">
    <source>
        <dbReference type="EMBL" id="MBM7507647.1"/>
    </source>
</evidence>
<comment type="caution">
    <text evidence="2">The sequence shown here is derived from an EMBL/GenBank/DDBJ whole genome shotgun (WGS) entry which is preliminary data.</text>
</comment>
<accession>A0ABS2M918</accession>
<evidence type="ECO:0000256" key="1">
    <source>
        <dbReference type="SAM" id="MobiDB-lite"/>
    </source>
</evidence>
<dbReference type="Proteomes" id="UP000732378">
    <property type="component" value="Unassembled WGS sequence"/>
</dbReference>
<protein>
    <submittedName>
        <fullName evidence="2">Uncharacterized protein</fullName>
    </submittedName>
</protein>
<organism evidence="2 3">
    <name type="scientific">Nocardioides salarius</name>
    <dbReference type="NCBI Taxonomy" id="374513"/>
    <lineage>
        <taxon>Bacteria</taxon>
        <taxon>Bacillati</taxon>
        <taxon>Actinomycetota</taxon>
        <taxon>Actinomycetes</taxon>
        <taxon>Propionibacteriales</taxon>
        <taxon>Nocardioidaceae</taxon>
        <taxon>Nocardioides</taxon>
    </lineage>
</organism>